<dbReference type="EMBL" id="BAABME010017187">
    <property type="protein sequence ID" value="GAA0149112.1"/>
    <property type="molecule type" value="Genomic_DNA"/>
</dbReference>
<evidence type="ECO:0000313" key="3">
    <source>
        <dbReference type="Proteomes" id="UP001454036"/>
    </source>
</evidence>
<gene>
    <name evidence="2" type="ORF">LIER_36863</name>
</gene>
<organism evidence="2 3">
    <name type="scientific">Lithospermum erythrorhizon</name>
    <name type="common">Purple gromwell</name>
    <name type="synonym">Lithospermum officinale var. erythrorhizon</name>
    <dbReference type="NCBI Taxonomy" id="34254"/>
    <lineage>
        <taxon>Eukaryota</taxon>
        <taxon>Viridiplantae</taxon>
        <taxon>Streptophyta</taxon>
        <taxon>Embryophyta</taxon>
        <taxon>Tracheophyta</taxon>
        <taxon>Spermatophyta</taxon>
        <taxon>Magnoliopsida</taxon>
        <taxon>eudicotyledons</taxon>
        <taxon>Gunneridae</taxon>
        <taxon>Pentapetalae</taxon>
        <taxon>asterids</taxon>
        <taxon>lamiids</taxon>
        <taxon>Boraginales</taxon>
        <taxon>Boraginaceae</taxon>
        <taxon>Boraginoideae</taxon>
        <taxon>Lithospermeae</taxon>
        <taxon>Lithospermum</taxon>
    </lineage>
</organism>
<name>A0AAV3PGF0_LITER</name>
<protein>
    <recommendedName>
        <fullName evidence="1">Helitron helicase-like domain-containing protein</fullName>
    </recommendedName>
</protein>
<dbReference type="InterPro" id="IPR025476">
    <property type="entry name" value="Helitron_helicase-like"/>
</dbReference>
<keyword evidence="3" id="KW-1185">Reference proteome</keyword>
<evidence type="ECO:0000259" key="1">
    <source>
        <dbReference type="Pfam" id="PF14214"/>
    </source>
</evidence>
<proteinExistence type="predicted"/>
<accession>A0AAV3PGF0</accession>
<evidence type="ECO:0000313" key="2">
    <source>
        <dbReference type="EMBL" id="GAA0149112.1"/>
    </source>
</evidence>
<sequence>MRLDFLKNNQKKTRHEHYQGVIDNVISGVLFGGKVGKRVYLSPTFIGGPRDLRNRYLDSMALVQEFGRLDLFLTMTCYLNWLEVKERLKRGEEAQNRPDLLATC</sequence>
<comment type="caution">
    <text evidence="2">The sequence shown here is derived from an EMBL/GenBank/DDBJ whole genome shotgun (WGS) entry which is preliminary data.</text>
</comment>
<dbReference type="AlphaFoldDB" id="A0AAV3PGF0"/>
<dbReference type="Pfam" id="PF14214">
    <property type="entry name" value="Helitron_like_N"/>
    <property type="match status" value="1"/>
</dbReference>
<dbReference type="Proteomes" id="UP001454036">
    <property type="component" value="Unassembled WGS sequence"/>
</dbReference>
<feature type="domain" description="Helitron helicase-like" evidence="1">
    <location>
        <begin position="2"/>
        <end position="103"/>
    </location>
</feature>
<reference evidence="2 3" key="1">
    <citation type="submission" date="2024-01" db="EMBL/GenBank/DDBJ databases">
        <title>The complete chloroplast genome sequence of Lithospermum erythrorhizon: insights into the phylogenetic relationship among Boraginaceae species and the maternal lineages of purple gromwells.</title>
        <authorList>
            <person name="Okada T."/>
            <person name="Watanabe K."/>
        </authorList>
    </citation>
    <scope>NUCLEOTIDE SEQUENCE [LARGE SCALE GENOMIC DNA]</scope>
</reference>